<dbReference type="Pfam" id="PF00496">
    <property type="entry name" value="SBP_bac_5"/>
    <property type="match status" value="1"/>
</dbReference>
<keyword evidence="2" id="KW-0813">Transport</keyword>
<dbReference type="GO" id="GO:1904680">
    <property type="term" value="F:peptide transmembrane transporter activity"/>
    <property type="evidence" value="ECO:0007669"/>
    <property type="project" value="TreeGrafter"/>
</dbReference>
<feature type="domain" description="Solute-binding protein family 5" evidence="4">
    <location>
        <begin position="432"/>
        <end position="706"/>
    </location>
</feature>
<organism evidence="5 6">
    <name type="scientific">Thermoplasma acidophilum (strain ATCC 25905 / DSM 1728 / JCM 9062 / NBRC 15155 / AMRC-C165)</name>
    <dbReference type="NCBI Taxonomy" id="273075"/>
    <lineage>
        <taxon>Archaea</taxon>
        <taxon>Methanobacteriati</taxon>
        <taxon>Thermoplasmatota</taxon>
        <taxon>Thermoplasmata</taxon>
        <taxon>Thermoplasmatales</taxon>
        <taxon>Thermoplasmataceae</taxon>
        <taxon>Thermoplasma</taxon>
    </lineage>
</organism>
<dbReference type="PANTHER" id="PTHR30290">
    <property type="entry name" value="PERIPLASMIC BINDING COMPONENT OF ABC TRANSPORTER"/>
    <property type="match status" value="1"/>
</dbReference>
<dbReference type="InParanoid" id="Q9HLG7"/>
<protein>
    <recommendedName>
        <fullName evidence="4">Solute-binding protein family 5 domain-containing protein</fullName>
    </recommendedName>
</protein>
<dbReference type="PaxDb" id="273075-Ta0261"/>
<proteinExistence type="inferred from homology"/>
<dbReference type="GO" id="GO:0015833">
    <property type="term" value="P:peptide transport"/>
    <property type="evidence" value="ECO:0007669"/>
    <property type="project" value="TreeGrafter"/>
</dbReference>
<dbReference type="SUPFAM" id="SSF53850">
    <property type="entry name" value="Periplasmic binding protein-like II"/>
    <property type="match status" value="2"/>
</dbReference>
<evidence type="ECO:0000256" key="2">
    <source>
        <dbReference type="ARBA" id="ARBA00022448"/>
    </source>
</evidence>
<keyword evidence="3" id="KW-0732">Signal</keyword>
<evidence type="ECO:0000256" key="3">
    <source>
        <dbReference type="ARBA" id="ARBA00022729"/>
    </source>
</evidence>
<accession>Q9HLG7</accession>
<evidence type="ECO:0000259" key="4">
    <source>
        <dbReference type="Pfam" id="PF00496"/>
    </source>
</evidence>
<dbReference type="Gene3D" id="3.10.105.10">
    <property type="entry name" value="Dipeptide-binding Protein, Domain 3"/>
    <property type="match status" value="2"/>
</dbReference>
<evidence type="ECO:0000256" key="1">
    <source>
        <dbReference type="ARBA" id="ARBA00005695"/>
    </source>
</evidence>
<dbReference type="Proteomes" id="UP000001024">
    <property type="component" value="Chromosome"/>
</dbReference>
<dbReference type="InterPro" id="IPR039424">
    <property type="entry name" value="SBP_5"/>
</dbReference>
<comment type="similarity">
    <text evidence="1">Belongs to the bacterial solute-binding protein 5 family.</text>
</comment>
<dbReference type="Gene3D" id="3.90.76.10">
    <property type="entry name" value="Dipeptide-binding Protein, Domain 1"/>
    <property type="match status" value="1"/>
</dbReference>
<dbReference type="AlphaFoldDB" id="Q9HLG7"/>
<dbReference type="EnsemblBacteria" id="CAC11406">
    <property type="protein sequence ID" value="CAC11406"/>
    <property type="gene ID" value="CAC11406"/>
</dbReference>
<dbReference type="InterPro" id="IPR000914">
    <property type="entry name" value="SBP_5_dom"/>
</dbReference>
<evidence type="ECO:0000313" key="6">
    <source>
        <dbReference type="Proteomes" id="UP000001024"/>
    </source>
</evidence>
<dbReference type="HOGENOM" id="CLU_385725_0_0_2"/>
<reference evidence="5 6" key="1">
    <citation type="journal article" date="2000" name="Nature">
        <title>The genome sequence of the thermoacidophilic scavenger Thermoplasma acidophilum.</title>
        <authorList>
            <person name="Ruepp A."/>
            <person name="Graml W."/>
            <person name="Santos-Martinez M.L."/>
            <person name="Koretke K.K."/>
            <person name="Volker C."/>
            <person name="Mewes H.W."/>
            <person name="Frishman D."/>
            <person name="Stocker S."/>
            <person name="Lupas A.N."/>
            <person name="Baumeister W."/>
        </authorList>
    </citation>
    <scope>NUCLEOTIDE SEQUENCE [LARGE SCALE GENOMIC DNA]</scope>
    <source>
        <strain evidence="6">ATCC 25905 / DSM 1728 / JCM 9062 / NBRC 15155 / AMRC-C165</strain>
    </source>
</reference>
<dbReference type="EMBL" id="AL445063">
    <property type="protein sequence ID" value="CAC11406.1"/>
    <property type="molecule type" value="Genomic_DNA"/>
</dbReference>
<dbReference type="OrthoDB" id="57066at2157"/>
<keyword evidence="6" id="KW-1185">Reference proteome</keyword>
<dbReference type="eggNOG" id="arCOG01534">
    <property type="taxonomic scope" value="Archaea"/>
</dbReference>
<dbReference type="STRING" id="273075.gene:9571478"/>
<name>Q9HLG7_THEAC</name>
<dbReference type="PANTHER" id="PTHR30290:SF9">
    <property type="entry name" value="OLIGOPEPTIDE-BINDING PROTEIN APPA"/>
    <property type="match status" value="1"/>
</dbReference>
<evidence type="ECO:0000313" key="5">
    <source>
        <dbReference type="EMBL" id="CAC11406.1"/>
    </source>
</evidence>
<dbReference type="KEGG" id="tac:Ta0261"/>
<sequence length="748" mass="82251">MNKTALVAIIVVVVVVAGVGGYLGYQYTHPVKTNLPKMYITALSPLNALATFELDELVSNYKALGLPISISLVSPTVEGEWLSPTSTPQFVDLGWLPDWPDPVAQQMWPMATYSNGGAYGANMAWVNNTTLNSAFPAIVFNSNKTQQMQEFVQLYKVFYDQYSYIWLPNPDTYFFVQPYITNFTYNAYENHYYNMMNYNSTLAHDYGMTLPSNGSGGYALNDAAVGDSLAPPDYLDPSHGFFVQDGPMFTAAFQQLYELNGTNYEPVVPVIAQTPAKDATNTSNPNVAYRIYNITLRSGVYFDAPSFGVYGSATNYSTVVNATTVWFSLYRTLVMAQGVSVDNYAGMLFNASAYAATAPYSLPWGWMHAMRAVANNTSLNSGISFPYPNVYSNLNVSNTVYAADYLANMLSHFDPWSNATQAALISYPNQALYVPNYNKTVAMYGSNSAALNAHSLNVTIQLLKPYPFFLQDMAEWWGNIADPAFIDTHDGVLATAPNNYTDANGMPGTGPYYISGVGSSLSTVTLTMASNYWGKAYWSMPGHGGLPAMAQPAHIGTVVMDFTIDHSGRVSGFLDNTYQISVVSSSYLGSIIGQGAFKNIPLKDYFINFGANPAVFYISMNNYLYPTNNTYFRMALWYGTNYSALNTPFYYTFANGTKLFLAQNYIGPISPGFANFYNNATKGLQPPTYNITLAEHYLNIAGQQEHFFVTLPNGTKLGDVSSSSTTAQIVLTVGNLLDNMLMAPVRIF</sequence>
<dbReference type="RefSeq" id="WP_010900690.1">
    <property type="nucleotide sequence ID" value="NC_002578.1"/>
</dbReference>
<gene>
    <name evidence="5" type="ordered locus">Ta0261</name>
</gene>